<evidence type="ECO:0000256" key="10">
    <source>
        <dbReference type="ARBA" id="ARBA00022605"/>
    </source>
</evidence>
<evidence type="ECO:0000256" key="9">
    <source>
        <dbReference type="ARBA" id="ARBA00022490"/>
    </source>
</evidence>
<dbReference type="InterPro" id="IPR038019">
    <property type="entry name" value="PRib_AMP_CycHydrolase_sf"/>
</dbReference>
<dbReference type="NCBIfam" id="NF002747">
    <property type="entry name" value="PRK02759.1"/>
    <property type="match status" value="1"/>
</dbReference>
<comment type="pathway">
    <text evidence="4 16">Amino-acid biosynthesis; L-histidine biosynthesis; L-histidine from 5-phospho-alpha-D-ribose 1-diphosphate: step 3/9.</text>
</comment>
<dbReference type="InterPro" id="IPR002496">
    <property type="entry name" value="PRib_AMP_CycHydrolase_dom"/>
</dbReference>
<keyword evidence="10 16" id="KW-0028">Amino-acid biosynthesis</keyword>
<comment type="catalytic activity">
    <reaction evidence="1 16">
        <text>1-(5-phospho-beta-D-ribosyl)-5'-AMP + H2O = 1-(5-phospho-beta-D-ribosyl)-5-[(5-phospho-beta-D-ribosylamino)methylideneamino]imidazole-4-carboxamide</text>
        <dbReference type="Rhea" id="RHEA:20049"/>
        <dbReference type="ChEBI" id="CHEBI:15377"/>
        <dbReference type="ChEBI" id="CHEBI:58435"/>
        <dbReference type="ChEBI" id="CHEBI:59457"/>
        <dbReference type="EC" id="3.5.4.19"/>
    </reaction>
</comment>
<evidence type="ECO:0000256" key="4">
    <source>
        <dbReference type="ARBA" id="ARBA00005169"/>
    </source>
</evidence>
<evidence type="ECO:0000256" key="2">
    <source>
        <dbReference type="ARBA" id="ARBA00001460"/>
    </source>
</evidence>
<evidence type="ECO:0000256" key="16">
    <source>
        <dbReference type="HAMAP-Rule" id="MF_01019"/>
    </source>
</evidence>
<keyword evidence="13 16" id="KW-0067">ATP-binding</keyword>
<evidence type="ECO:0000256" key="1">
    <source>
        <dbReference type="ARBA" id="ARBA00000024"/>
    </source>
</evidence>
<dbReference type="EC" id="3.5.4.19" evidence="16"/>
<proteinExistence type="inferred from homology"/>
<keyword evidence="14 16" id="KW-0368">Histidine biosynthesis</keyword>
<dbReference type="Gene3D" id="1.10.287.1080">
    <property type="entry name" value="MazG-like"/>
    <property type="match status" value="1"/>
</dbReference>
<comment type="similarity">
    <text evidence="7 16">In the N-terminal section; belongs to the PRA-CH family.</text>
</comment>
<dbReference type="HAMAP" id="MF_01020">
    <property type="entry name" value="HisE"/>
    <property type="match status" value="1"/>
</dbReference>
<gene>
    <name evidence="16 18" type="primary">hisIE</name>
    <name evidence="16" type="synonym">hisI</name>
    <name evidence="18" type="ORF">GCM10022211_23590</name>
</gene>
<dbReference type="SUPFAM" id="SSF101386">
    <property type="entry name" value="all-alpha NTP pyrophosphatases"/>
    <property type="match status" value="1"/>
</dbReference>
<sequence>MSDIINFDPGALAWDKMDGLLPAVVQDAASGQLLMLGYMNREALEATLRDRLVTFFSRSNQRLWRKGETSGNTLALVGIARDCDGDALLVRATPAGPTCHLGTDSCFGDVPAGAGWLGTLEGIVAARAAASPAESYTAMLLSEGPSKAAQKVGEEGVEVALAAVSRDQQGLAEEAADLLFHLLVTLRSRDVPLARVVEILRDRHVSQ</sequence>
<evidence type="ECO:0000313" key="18">
    <source>
        <dbReference type="EMBL" id="GAA4009018.1"/>
    </source>
</evidence>
<comment type="subcellular location">
    <subcellularLocation>
        <location evidence="3 16">Cytoplasm</location>
    </subcellularLocation>
</comment>
<feature type="domain" description="Phosphoribosyl-AMP cyclohydrolase" evidence="17">
    <location>
        <begin position="35"/>
        <end position="107"/>
    </location>
</feature>
<keyword evidence="19" id="KW-1185">Reference proteome</keyword>
<keyword evidence="15 16" id="KW-0511">Multifunctional enzyme</keyword>
<evidence type="ECO:0000259" key="17">
    <source>
        <dbReference type="Pfam" id="PF01502"/>
    </source>
</evidence>
<dbReference type="PANTHER" id="PTHR42945:SF9">
    <property type="entry name" value="HISTIDINE BIOSYNTHESIS BIFUNCTIONAL PROTEIN HISIE"/>
    <property type="match status" value="1"/>
</dbReference>
<dbReference type="RefSeq" id="WP_344710563.1">
    <property type="nucleotide sequence ID" value="NZ_BAAAZD010000002.1"/>
</dbReference>
<evidence type="ECO:0000256" key="15">
    <source>
        <dbReference type="ARBA" id="ARBA00023268"/>
    </source>
</evidence>
<dbReference type="HAMAP" id="MF_01019">
    <property type="entry name" value="HisIE"/>
    <property type="match status" value="1"/>
</dbReference>
<dbReference type="Gene3D" id="3.10.20.810">
    <property type="entry name" value="Phosphoribosyl-AMP cyclohydrolase"/>
    <property type="match status" value="1"/>
</dbReference>
<evidence type="ECO:0000256" key="3">
    <source>
        <dbReference type="ARBA" id="ARBA00004496"/>
    </source>
</evidence>
<evidence type="ECO:0000256" key="14">
    <source>
        <dbReference type="ARBA" id="ARBA00023102"/>
    </source>
</evidence>
<dbReference type="SUPFAM" id="SSF141734">
    <property type="entry name" value="HisI-like"/>
    <property type="match status" value="1"/>
</dbReference>
<dbReference type="EC" id="3.6.1.31" evidence="16"/>
<dbReference type="NCBIfam" id="TIGR03188">
    <property type="entry name" value="histidine_hisI"/>
    <property type="match status" value="1"/>
</dbReference>
<dbReference type="Pfam" id="PF01502">
    <property type="entry name" value="PRA-CH"/>
    <property type="match status" value="1"/>
</dbReference>
<evidence type="ECO:0000313" key="19">
    <source>
        <dbReference type="Proteomes" id="UP001501310"/>
    </source>
</evidence>
<comment type="pathway">
    <text evidence="5 16">Amino-acid biosynthesis; L-histidine biosynthesis; L-histidine from 5-phospho-alpha-D-ribose 1-diphosphate: step 2/9.</text>
</comment>
<evidence type="ECO:0000256" key="7">
    <source>
        <dbReference type="ARBA" id="ARBA00008299"/>
    </source>
</evidence>
<evidence type="ECO:0000256" key="5">
    <source>
        <dbReference type="ARBA" id="ARBA00005204"/>
    </source>
</evidence>
<evidence type="ECO:0000256" key="11">
    <source>
        <dbReference type="ARBA" id="ARBA00022741"/>
    </source>
</evidence>
<keyword evidence="11 16" id="KW-0547">Nucleotide-binding</keyword>
<evidence type="ECO:0000256" key="13">
    <source>
        <dbReference type="ARBA" id="ARBA00022840"/>
    </source>
</evidence>
<dbReference type="Proteomes" id="UP001501310">
    <property type="component" value="Unassembled WGS sequence"/>
</dbReference>
<keyword evidence="12 16" id="KW-0378">Hydrolase</keyword>
<dbReference type="Pfam" id="PF01503">
    <property type="entry name" value="PRA-PH"/>
    <property type="match status" value="1"/>
</dbReference>
<reference evidence="19" key="1">
    <citation type="journal article" date="2019" name="Int. J. Syst. Evol. Microbiol.">
        <title>The Global Catalogue of Microorganisms (GCM) 10K type strain sequencing project: providing services to taxonomists for standard genome sequencing and annotation.</title>
        <authorList>
            <consortium name="The Broad Institute Genomics Platform"/>
            <consortium name="The Broad Institute Genome Sequencing Center for Infectious Disease"/>
            <person name="Wu L."/>
            <person name="Ma J."/>
        </authorList>
    </citation>
    <scope>NUCLEOTIDE SEQUENCE [LARGE SCALE GENOMIC DNA]</scope>
    <source>
        <strain evidence="19">JCM 16603</strain>
    </source>
</reference>
<dbReference type="CDD" id="cd11534">
    <property type="entry name" value="NTP-PPase_HisIE_like"/>
    <property type="match status" value="1"/>
</dbReference>
<name>A0ABP7SAD1_9SPHN</name>
<comment type="similarity">
    <text evidence="6 16">In the C-terminal section; belongs to the PRA-PH family.</text>
</comment>
<dbReference type="InterPro" id="IPR008179">
    <property type="entry name" value="HisE"/>
</dbReference>
<comment type="catalytic activity">
    <reaction evidence="2 16">
        <text>1-(5-phospho-beta-D-ribosyl)-ATP + H2O = 1-(5-phospho-beta-D-ribosyl)-5'-AMP + diphosphate + H(+)</text>
        <dbReference type="Rhea" id="RHEA:22828"/>
        <dbReference type="ChEBI" id="CHEBI:15377"/>
        <dbReference type="ChEBI" id="CHEBI:15378"/>
        <dbReference type="ChEBI" id="CHEBI:33019"/>
        <dbReference type="ChEBI" id="CHEBI:59457"/>
        <dbReference type="ChEBI" id="CHEBI:73183"/>
        <dbReference type="EC" id="3.6.1.31"/>
    </reaction>
</comment>
<dbReference type="InterPro" id="IPR021130">
    <property type="entry name" value="PRib-ATP_PPHydrolase-like"/>
</dbReference>
<evidence type="ECO:0000256" key="12">
    <source>
        <dbReference type="ARBA" id="ARBA00022801"/>
    </source>
</evidence>
<evidence type="ECO:0000256" key="8">
    <source>
        <dbReference type="ARBA" id="ARBA00009392"/>
    </source>
</evidence>
<accession>A0ABP7SAD1</accession>
<feature type="region of interest" description="Phosphoribosyl-AMP cyclohydrolase" evidence="16">
    <location>
        <begin position="1"/>
        <end position="116"/>
    </location>
</feature>
<evidence type="ECO:0000256" key="6">
    <source>
        <dbReference type="ARBA" id="ARBA00007731"/>
    </source>
</evidence>
<protein>
    <recommendedName>
        <fullName evidence="16">Histidine biosynthesis bifunctional protein HisIE</fullName>
    </recommendedName>
    <domain>
        <recommendedName>
            <fullName evidence="16">Phosphoribosyl-AMP cyclohydrolase</fullName>
            <shortName evidence="16">PRA-CH</shortName>
            <ecNumber evidence="16">3.5.4.19</ecNumber>
        </recommendedName>
    </domain>
    <domain>
        <recommendedName>
            <fullName evidence="16">Phosphoribosyl-ATP pyrophosphatase</fullName>
            <shortName evidence="16">PRA-PH</shortName>
            <ecNumber evidence="16">3.6.1.31</ecNumber>
        </recommendedName>
    </domain>
</protein>
<dbReference type="InterPro" id="IPR023019">
    <property type="entry name" value="His_synth_HisIE"/>
</dbReference>
<comment type="caution">
    <text evidence="18">The sequence shown here is derived from an EMBL/GenBank/DDBJ whole genome shotgun (WGS) entry which is preliminary data.</text>
</comment>
<comment type="similarity">
    <text evidence="8">Belongs to the PRA-PH family.</text>
</comment>
<organism evidence="18 19">
    <name type="scientific">Sphingomonas humi</name>
    <dbReference type="NCBI Taxonomy" id="335630"/>
    <lineage>
        <taxon>Bacteria</taxon>
        <taxon>Pseudomonadati</taxon>
        <taxon>Pseudomonadota</taxon>
        <taxon>Alphaproteobacteria</taxon>
        <taxon>Sphingomonadales</taxon>
        <taxon>Sphingomonadaceae</taxon>
        <taxon>Sphingomonas</taxon>
    </lineage>
</organism>
<keyword evidence="9 16" id="KW-0963">Cytoplasm</keyword>
<dbReference type="PANTHER" id="PTHR42945">
    <property type="entry name" value="HISTIDINE BIOSYNTHESIS BIFUNCTIONAL PROTEIN"/>
    <property type="match status" value="1"/>
</dbReference>
<dbReference type="EMBL" id="BAAAZD010000002">
    <property type="protein sequence ID" value="GAA4009018.1"/>
    <property type="molecule type" value="Genomic_DNA"/>
</dbReference>
<feature type="region of interest" description="Phosphoribosyl-ATP pyrophosphohydrolase" evidence="16">
    <location>
        <begin position="117"/>
        <end position="207"/>
    </location>
</feature>